<dbReference type="InterPro" id="IPR006638">
    <property type="entry name" value="Elp3/MiaA/NifB-like_rSAM"/>
</dbReference>
<keyword evidence="4" id="KW-0949">S-adenosyl-L-methionine</keyword>
<evidence type="ECO:0000256" key="1">
    <source>
        <dbReference type="ARBA" id="ARBA00001966"/>
    </source>
</evidence>
<dbReference type="InterPro" id="IPR023404">
    <property type="entry name" value="rSAM_horseshoe"/>
</dbReference>
<comment type="cofactor">
    <cofactor evidence="1">
        <name>[4Fe-4S] cluster</name>
        <dbReference type="ChEBI" id="CHEBI:49883"/>
    </cofactor>
</comment>
<dbReference type="Gene3D" id="3.40.50.280">
    <property type="entry name" value="Cobalamin-binding domain"/>
    <property type="match status" value="1"/>
</dbReference>
<dbReference type="SFLD" id="SFLDG01123">
    <property type="entry name" value="methyltransferase_(Class_B)"/>
    <property type="match status" value="1"/>
</dbReference>
<evidence type="ECO:0000256" key="3">
    <source>
        <dbReference type="ARBA" id="ARBA00022679"/>
    </source>
</evidence>
<evidence type="ECO:0000259" key="8">
    <source>
        <dbReference type="PROSITE" id="PS51332"/>
    </source>
</evidence>
<dbReference type="SMART" id="SM00729">
    <property type="entry name" value="Elp3"/>
    <property type="match status" value="1"/>
</dbReference>
<accession>A0ABZ2Z2X8</accession>
<evidence type="ECO:0000256" key="5">
    <source>
        <dbReference type="ARBA" id="ARBA00022723"/>
    </source>
</evidence>
<dbReference type="InterPro" id="IPR006158">
    <property type="entry name" value="Cobalamin-bd"/>
</dbReference>
<dbReference type="CDD" id="cd01335">
    <property type="entry name" value="Radical_SAM"/>
    <property type="match status" value="1"/>
</dbReference>
<protein>
    <submittedName>
        <fullName evidence="10">Radical SAM protein</fullName>
    </submittedName>
</protein>
<evidence type="ECO:0000313" key="11">
    <source>
        <dbReference type="Proteomes" id="UP001449657"/>
    </source>
</evidence>
<keyword evidence="7" id="KW-0411">Iron-sulfur</keyword>
<evidence type="ECO:0000256" key="2">
    <source>
        <dbReference type="ARBA" id="ARBA00022603"/>
    </source>
</evidence>
<evidence type="ECO:0000259" key="9">
    <source>
        <dbReference type="PROSITE" id="PS51918"/>
    </source>
</evidence>
<proteinExistence type="predicted"/>
<keyword evidence="3" id="KW-0808">Transferase</keyword>
<keyword evidence="5" id="KW-0479">Metal-binding</keyword>
<dbReference type="PROSITE" id="PS51332">
    <property type="entry name" value="B12_BINDING"/>
    <property type="match status" value="1"/>
</dbReference>
<dbReference type="InterPro" id="IPR007197">
    <property type="entry name" value="rSAM"/>
</dbReference>
<dbReference type="Gene3D" id="3.80.30.20">
    <property type="entry name" value="tm_1862 like domain"/>
    <property type="match status" value="1"/>
</dbReference>
<gene>
    <name evidence="10" type="ORF">WJU22_26785</name>
</gene>
<sequence>MKIDIIIAYLQRYEFGHERDFVPPITGIHLAAITPAHHTVRVFHQQVDPIPPDSDADLIAISFFSGFAIPAYQLATEFRKRGKVVVAGGPHVTYCADEALGYFDAVVTGEAESAWPAMLADLEKGEMKTIYKGTPCDMQSLPTPRYDLLPNRFFIKKVIQATRGCPFSCSFCTVPSLNPGFRLRPVADVVRDAAYDHFPWWWQRKIVWFWDDNLTIRRPFIRELLREMIPLKKWWLTQASMDIAKDPELLDLMKASGCIGVFLGIESFGVESLADANKRQNRIEQYSVAVKAIRKRGIAVMAGFIAGFDHDDEKSIVQMADQLMEIGIDVPFLSIMTPFRGTPIYSTLQQEGRILENRNWNFYNGYNVAFIPKKISEAQLLNAHRALWKKSFSPWYACRRIVRGALTLRWGAFLMSMFMNGFYAYKRVRKNSPIDMSKRTDLNQLAEQLEMQRREVVQARGRAIRPAV</sequence>
<evidence type="ECO:0000313" key="10">
    <source>
        <dbReference type="EMBL" id="WZN46498.1"/>
    </source>
</evidence>
<dbReference type="Proteomes" id="UP001449657">
    <property type="component" value="Chromosome"/>
</dbReference>
<dbReference type="PANTHER" id="PTHR43409">
    <property type="entry name" value="ANAEROBIC MAGNESIUM-PROTOPORPHYRIN IX MONOMETHYL ESTER CYCLASE-RELATED"/>
    <property type="match status" value="1"/>
</dbReference>
<keyword evidence="11" id="KW-1185">Reference proteome</keyword>
<dbReference type="InterPro" id="IPR034466">
    <property type="entry name" value="Methyltransferase_Class_B"/>
</dbReference>
<evidence type="ECO:0000256" key="6">
    <source>
        <dbReference type="ARBA" id="ARBA00023004"/>
    </source>
</evidence>
<evidence type="ECO:0000256" key="4">
    <source>
        <dbReference type="ARBA" id="ARBA00022691"/>
    </source>
</evidence>
<dbReference type="SFLD" id="SFLDS00029">
    <property type="entry name" value="Radical_SAM"/>
    <property type="match status" value="1"/>
</dbReference>
<dbReference type="InterPro" id="IPR058240">
    <property type="entry name" value="rSAM_sf"/>
</dbReference>
<dbReference type="CDD" id="cd02068">
    <property type="entry name" value="radical_SAM_B12_BD"/>
    <property type="match status" value="1"/>
</dbReference>
<organism evidence="10 11">
    <name type="scientific">Chitinophaga caseinilytica</name>
    <dbReference type="NCBI Taxonomy" id="2267521"/>
    <lineage>
        <taxon>Bacteria</taxon>
        <taxon>Pseudomonadati</taxon>
        <taxon>Bacteroidota</taxon>
        <taxon>Chitinophagia</taxon>
        <taxon>Chitinophagales</taxon>
        <taxon>Chitinophagaceae</taxon>
        <taxon>Chitinophaga</taxon>
    </lineage>
</organism>
<dbReference type="EMBL" id="CP150096">
    <property type="protein sequence ID" value="WZN46498.1"/>
    <property type="molecule type" value="Genomic_DNA"/>
</dbReference>
<name>A0ABZ2Z2X8_9BACT</name>
<reference evidence="10 11" key="1">
    <citation type="submission" date="2024-03" db="EMBL/GenBank/DDBJ databases">
        <title>Chitinophaga caseinilytica sp. nov., a casein hydrolysing bacterium isolated from forest soil.</title>
        <authorList>
            <person name="Lee D.S."/>
            <person name="Han D.M."/>
            <person name="Baek J.H."/>
            <person name="Choi D.G."/>
            <person name="Jeon J.H."/>
            <person name="Jeon C.O."/>
        </authorList>
    </citation>
    <scope>NUCLEOTIDE SEQUENCE [LARGE SCALE GENOMIC DNA]</scope>
    <source>
        <strain evidence="10 11">KACC 19118</strain>
    </source>
</reference>
<evidence type="ECO:0000256" key="7">
    <source>
        <dbReference type="ARBA" id="ARBA00023014"/>
    </source>
</evidence>
<dbReference type="PANTHER" id="PTHR43409:SF7">
    <property type="entry name" value="BLL1977 PROTEIN"/>
    <property type="match status" value="1"/>
</dbReference>
<dbReference type="InterPro" id="IPR051198">
    <property type="entry name" value="BchE-like"/>
</dbReference>
<dbReference type="SUPFAM" id="SSF102114">
    <property type="entry name" value="Radical SAM enzymes"/>
    <property type="match status" value="1"/>
</dbReference>
<keyword evidence="6" id="KW-0408">Iron</keyword>
<feature type="domain" description="Radical SAM core" evidence="9">
    <location>
        <begin position="151"/>
        <end position="367"/>
    </location>
</feature>
<dbReference type="SFLD" id="SFLDG01082">
    <property type="entry name" value="B12-binding_domain_containing"/>
    <property type="match status" value="1"/>
</dbReference>
<keyword evidence="2" id="KW-0489">Methyltransferase</keyword>
<feature type="domain" description="B12-binding" evidence="8">
    <location>
        <begin position="1"/>
        <end position="129"/>
    </location>
</feature>
<dbReference type="PROSITE" id="PS51918">
    <property type="entry name" value="RADICAL_SAM"/>
    <property type="match status" value="1"/>
</dbReference>
<dbReference type="Pfam" id="PF04055">
    <property type="entry name" value="Radical_SAM"/>
    <property type="match status" value="1"/>
</dbReference>
<dbReference type="RefSeq" id="WP_341841196.1">
    <property type="nucleotide sequence ID" value="NZ_CP149792.1"/>
</dbReference>